<sequence length="407" mass="44345">MNGFGDYIQYFGLREAPFRLSPDPEFFFPARPHVAAKEVLKYGIGRGEGFLVLIGTAGTGKTLLLRMLLQELDPKKQPAVLLSPAVGPEGLLHLLLEELDADDPGVQDRGILLKRFQDAMLDLAEQGRELLVVVDEAQNVPRETLEQLRLLSNLETRREKLLQIVLVGQPELEDVLADPALGQLTQRVAVKEVLRPLSREETAEYVAFRLAKAGRGDMRLDRRTLDRVYERTKGIPRLVNRLMDRALLMACAAGKGRVGTREVQESGETVPMPAGVVAEASRWRRAAALAVLSMTLLAGGFVAGRMLQADTGEQAARPAVAREAKAPGGDVLRVVAHRAYVRSGPGKAFDPVALAAAGQVLRAEGRQADWWRVAVHGSDGAEIPGWIHDSVVSAREDAGSGAKKMDR</sequence>
<proteinExistence type="predicted"/>
<feature type="domain" description="AAA+ ATPase" evidence="1">
    <location>
        <begin position="47"/>
        <end position="191"/>
    </location>
</feature>
<dbReference type="InterPro" id="IPR049945">
    <property type="entry name" value="AAA_22"/>
</dbReference>
<dbReference type="InterPro" id="IPR052026">
    <property type="entry name" value="ExeA_AAA_ATPase_DNA-bind"/>
</dbReference>
<organism evidence="2 3">
    <name type="scientific">Dissulfurirhabdus thermomarina</name>
    <dbReference type="NCBI Taxonomy" id="1765737"/>
    <lineage>
        <taxon>Bacteria</taxon>
        <taxon>Deltaproteobacteria</taxon>
        <taxon>Dissulfurirhabdaceae</taxon>
        <taxon>Dissulfurirhabdus</taxon>
    </lineage>
</organism>
<dbReference type="Proteomes" id="UP000469346">
    <property type="component" value="Unassembled WGS sequence"/>
</dbReference>
<dbReference type="PANTHER" id="PTHR35894:SF1">
    <property type="entry name" value="PHOSPHORIBULOKINASE _ URIDINE KINASE FAMILY"/>
    <property type="match status" value="1"/>
</dbReference>
<name>A0A6N9TS91_DISTH</name>
<protein>
    <submittedName>
        <fullName evidence="2">AAA family ATPase</fullName>
    </submittedName>
</protein>
<dbReference type="Gene3D" id="3.40.50.300">
    <property type="entry name" value="P-loop containing nucleotide triphosphate hydrolases"/>
    <property type="match status" value="1"/>
</dbReference>
<reference evidence="2 3" key="1">
    <citation type="submission" date="2020-02" db="EMBL/GenBank/DDBJ databases">
        <title>Comparative genomics of sulfur disproportionating microorganisms.</title>
        <authorList>
            <person name="Ward L.M."/>
            <person name="Bertran E."/>
            <person name="Johnston D.T."/>
        </authorList>
    </citation>
    <scope>NUCLEOTIDE SEQUENCE [LARGE SCALE GENOMIC DNA]</scope>
    <source>
        <strain evidence="2 3">DSM 100025</strain>
    </source>
</reference>
<dbReference type="RefSeq" id="WP_163298461.1">
    <property type="nucleotide sequence ID" value="NZ_JAAGRR010000047.1"/>
</dbReference>
<dbReference type="GO" id="GO:0016887">
    <property type="term" value="F:ATP hydrolysis activity"/>
    <property type="evidence" value="ECO:0007669"/>
    <property type="project" value="InterPro"/>
</dbReference>
<comment type="caution">
    <text evidence="2">The sequence shown here is derived from an EMBL/GenBank/DDBJ whole genome shotgun (WGS) entry which is preliminary data.</text>
</comment>
<accession>A0A6N9TS91</accession>
<dbReference type="SUPFAM" id="SSF52540">
    <property type="entry name" value="P-loop containing nucleoside triphosphate hydrolases"/>
    <property type="match status" value="1"/>
</dbReference>
<evidence type="ECO:0000259" key="1">
    <source>
        <dbReference type="SMART" id="SM00382"/>
    </source>
</evidence>
<keyword evidence="3" id="KW-1185">Reference proteome</keyword>
<gene>
    <name evidence="2" type="ORF">G3N55_05605</name>
</gene>
<evidence type="ECO:0000313" key="2">
    <source>
        <dbReference type="EMBL" id="NDY42317.1"/>
    </source>
</evidence>
<dbReference type="PANTHER" id="PTHR35894">
    <property type="entry name" value="GENERAL SECRETION PATHWAY PROTEIN A-RELATED"/>
    <property type="match status" value="1"/>
</dbReference>
<dbReference type="AlphaFoldDB" id="A0A6N9TS91"/>
<dbReference type="Pfam" id="PF13401">
    <property type="entry name" value="AAA_22"/>
    <property type="match status" value="1"/>
</dbReference>
<dbReference type="InterPro" id="IPR027417">
    <property type="entry name" value="P-loop_NTPase"/>
</dbReference>
<dbReference type="InterPro" id="IPR003593">
    <property type="entry name" value="AAA+_ATPase"/>
</dbReference>
<evidence type="ECO:0000313" key="3">
    <source>
        <dbReference type="Proteomes" id="UP000469346"/>
    </source>
</evidence>
<dbReference type="SMART" id="SM00382">
    <property type="entry name" value="AAA"/>
    <property type="match status" value="1"/>
</dbReference>
<dbReference type="EMBL" id="JAAGRR010000047">
    <property type="protein sequence ID" value="NDY42317.1"/>
    <property type="molecule type" value="Genomic_DNA"/>
</dbReference>